<dbReference type="AlphaFoldDB" id="A0A913Z297"/>
<proteinExistence type="predicted"/>
<feature type="compositionally biased region" description="Basic residues" evidence="1">
    <location>
        <begin position="104"/>
        <end position="114"/>
    </location>
</feature>
<reference evidence="2" key="1">
    <citation type="submission" date="2022-11" db="UniProtKB">
        <authorList>
            <consortium name="EnsemblMetazoa"/>
        </authorList>
    </citation>
    <scope>IDENTIFICATION</scope>
</reference>
<evidence type="ECO:0000256" key="1">
    <source>
        <dbReference type="SAM" id="MobiDB-lite"/>
    </source>
</evidence>
<sequence>MFDINTCVCCAIYSVAKPGFRIIQRHKKNEVKVNPRTSKKEKGTFSGGMSKNRRSKGIAKKRKLNVSTNTTPSGKKLRKLLKTRLRNEREANEMQVELMSVSRKQSRKSNKSKSAKQSTQGADIDSGGGADVDMAKV</sequence>
<protein>
    <submittedName>
        <fullName evidence="2">Uncharacterized protein</fullName>
    </submittedName>
</protein>
<dbReference type="OMA" id="MFDINTC"/>
<dbReference type="Proteomes" id="UP000887568">
    <property type="component" value="Unplaced"/>
</dbReference>
<feature type="compositionally biased region" description="Basic residues" evidence="1">
    <location>
        <begin position="75"/>
        <end position="84"/>
    </location>
</feature>
<dbReference type="GeneID" id="119720384"/>
<evidence type="ECO:0000313" key="3">
    <source>
        <dbReference type="Proteomes" id="UP000887568"/>
    </source>
</evidence>
<dbReference type="RefSeq" id="XP_038045974.1">
    <property type="nucleotide sequence ID" value="XM_038190046.1"/>
</dbReference>
<name>A0A913Z297_PATMI</name>
<accession>A0A913Z297</accession>
<feature type="compositionally biased region" description="Basic and acidic residues" evidence="1">
    <location>
        <begin position="31"/>
        <end position="43"/>
    </location>
</feature>
<evidence type="ECO:0000313" key="2">
    <source>
        <dbReference type="EnsemblMetazoa" id="XP_038045974.1"/>
    </source>
</evidence>
<dbReference type="EnsemblMetazoa" id="XM_038190046.1">
    <property type="protein sequence ID" value="XP_038045974.1"/>
    <property type="gene ID" value="LOC119720384"/>
</dbReference>
<feature type="compositionally biased region" description="Basic residues" evidence="1">
    <location>
        <begin position="51"/>
        <end position="64"/>
    </location>
</feature>
<keyword evidence="3" id="KW-1185">Reference proteome</keyword>
<organism evidence="2 3">
    <name type="scientific">Patiria miniata</name>
    <name type="common">Bat star</name>
    <name type="synonym">Asterina miniata</name>
    <dbReference type="NCBI Taxonomy" id="46514"/>
    <lineage>
        <taxon>Eukaryota</taxon>
        <taxon>Metazoa</taxon>
        <taxon>Echinodermata</taxon>
        <taxon>Eleutherozoa</taxon>
        <taxon>Asterozoa</taxon>
        <taxon>Asteroidea</taxon>
        <taxon>Valvatacea</taxon>
        <taxon>Valvatida</taxon>
        <taxon>Asterinidae</taxon>
        <taxon>Patiria</taxon>
    </lineage>
</organism>
<dbReference type="OrthoDB" id="10520169at2759"/>
<feature type="region of interest" description="Disordered" evidence="1">
    <location>
        <begin position="31"/>
        <end position="137"/>
    </location>
</feature>